<dbReference type="Gene3D" id="1.20.1250.20">
    <property type="entry name" value="MFS general substrate transporter like domains"/>
    <property type="match status" value="2"/>
</dbReference>
<feature type="region of interest" description="Disordered" evidence="5">
    <location>
        <begin position="451"/>
        <end position="480"/>
    </location>
</feature>
<dbReference type="InterPro" id="IPR036259">
    <property type="entry name" value="MFS_trans_sf"/>
</dbReference>
<keyword evidence="3 6" id="KW-1133">Transmembrane helix</keyword>
<dbReference type="GO" id="GO:0022857">
    <property type="term" value="F:transmembrane transporter activity"/>
    <property type="evidence" value="ECO:0007669"/>
    <property type="project" value="InterPro"/>
</dbReference>
<dbReference type="InterPro" id="IPR011701">
    <property type="entry name" value="MFS"/>
</dbReference>
<feature type="transmembrane region" description="Helical" evidence="6">
    <location>
        <begin position="304"/>
        <end position="322"/>
    </location>
</feature>
<keyword evidence="8" id="KW-1185">Reference proteome</keyword>
<keyword evidence="2 6" id="KW-0812">Transmembrane</keyword>
<accession>A0A642UG76</accession>
<dbReference type="Proteomes" id="UP000761534">
    <property type="component" value="Unassembled WGS sequence"/>
</dbReference>
<protein>
    <recommendedName>
        <fullName evidence="9">Nodulin-like domain-containing protein</fullName>
    </recommendedName>
</protein>
<gene>
    <name evidence="7" type="ORF">TRICI_006605</name>
</gene>
<feature type="transmembrane region" description="Helical" evidence="6">
    <location>
        <begin position="575"/>
        <end position="595"/>
    </location>
</feature>
<feature type="transmembrane region" description="Helical" evidence="6">
    <location>
        <begin position="329"/>
        <end position="351"/>
    </location>
</feature>
<evidence type="ECO:0000256" key="6">
    <source>
        <dbReference type="SAM" id="Phobius"/>
    </source>
</evidence>
<evidence type="ECO:0000313" key="7">
    <source>
        <dbReference type="EMBL" id="KAA8898287.1"/>
    </source>
</evidence>
<dbReference type="PANTHER" id="PTHR21576">
    <property type="entry name" value="UNCHARACTERIZED NODULIN-LIKE PROTEIN"/>
    <property type="match status" value="1"/>
</dbReference>
<proteinExistence type="predicted"/>
<evidence type="ECO:0000256" key="3">
    <source>
        <dbReference type="ARBA" id="ARBA00022989"/>
    </source>
</evidence>
<feature type="transmembrane region" description="Helical" evidence="6">
    <location>
        <begin position="357"/>
        <end position="380"/>
    </location>
</feature>
<dbReference type="EMBL" id="SWFS01000548">
    <property type="protein sequence ID" value="KAA8898287.1"/>
    <property type="molecule type" value="Genomic_DNA"/>
</dbReference>
<comment type="caution">
    <text evidence="7">The sequence shown here is derived from an EMBL/GenBank/DDBJ whole genome shotgun (WGS) entry which is preliminary data.</text>
</comment>
<evidence type="ECO:0008006" key="9">
    <source>
        <dbReference type="Google" id="ProtNLM"/>
    </source>
</evidence>
<keyword evidence="4 6" id="KW-0472">Membrane</keyword>
<sequence length="713" mass="78983">MMDRGARGGTVPDIVLKRESNSLEKPLNENYYLCLRFSEKGWKSKIEASMSESRPGDGYFVVEFIEFKGKSDVLMKRSEQSLTVYSYDFSPVRILAMVPEVDERRRGLFSAVAGGPEQLKRLFNAIKALRPYWEAIQSYIRHLRGLLPNVQVGPPTEDDYTDCYKAMKSRQDHAVEYIVPKEGIFIRTSSLLGFYDLDNQRIPGHIQLTGHQLEEIFQGYREVVNDELDDIEFWQPAEVNNFEKNDSSKPVPDAPDSIMSLAKRIGAICACFIASIGCGTLYVYSAYSTQLADRLDLTATQSSILGMMGPFGVAFLSAVAGYCVDRFGLLIPCIMGTTGLGIGYSYVYFAYYNSWSFVPAIAFALVLSGFGSTLTYAACIKAAALNFPHARGAATSVPMSAFGLSAFVFSTLAGVVYPGDTAGFLKILWLLTTGLSLFCTPFIRTHSVAASGTNTDSEQDPLLKPSDGAGTLLPPDDPDRPEMEEGGLVLLKDKEFWKQFLLMGLLSGPGQMYIYCVGYCVRALARYSDMNHSPARIQSFQALQVGLISITNFSGRLASGFSSDILLHKYGLQRFWLLFSAIVVMLLANVLALNLTNVNHIWMVSAVVGTSYGLIYGVYPSIISDLFGMSRFSSNWGLVSISQVISSYIYSVLFGKIYDWNSVKNPDGPGTICYKGHKCYRPAFILTTVTSIVTAVYLLYIIHQKRRRHQIAN</sequence>
<name>A0A642UG76_9ASCO</name>
<evidence type="ECO:0000256" key="4">
    <source>
        <dbReference type="ARBA" id="ARBA00023136"/>
    </source>
</evidence>
<feature type="transmembrane region" description="Helical" evidence="6">
    <location>
        <begin position="601"/>
        <end position="623"/>
    </location>
</feature>
<feature type="transmembrane region" description="Helical" evidence="6">
    <location>
        <begin position="265"/>
        <end position="284"/>
    </location>
</feature>
<evidence type="ECO:0000256" key="2">
    <source>
        <dbReference type="ARBA" id="ARBA00022692"/>
    </source>
</evidence>
<feature type="transmembrane region" description="Helical" evidence="6">
    <location>
        <begin position="683"/>
        <end position="702"/>
    </location>
</feature>
<feature type="transmembrane region" description="Helical" evidence="6">
    <location>
        <begin position="635"/>
        <end position="658"/>
    </location>
</feature>
<evidence type="ECO:0000256" key="5">
    <source>
        <dbReference type="SAM" id="MobiDB-lite"/>
    </source>
</evidence>
<reference evidence="7" key="1">
    <citation type="journal article" date="2019" name="G3 (Bethesda)">
        <title>Genome Assemblies of Two Rare Opportunistic Yeast Pathogens: Diutina rugosa (syn. Candida rugosa) and Trichomonascus ciferrii (syn. Candida ciferrii).</title>
        <authorList>
            <person name="Mixao V."/>
            <person name="Saus E."/>
            <person name="Hansen A.P."/>
            <person name="Lass-Florl C."/>
            <person name="Gabaldon T."/>
        </authorList>
    </citation>
    <scope>NUCLEOTIDE SEQUENCE</scope>
    <source>
        <strain evidence="7">CBS 4856</strain>
    </source>
</reference>
<feature type="transmembrane region" description="Helical" evidence="6">
    <location>
        <begin position="392"/>
        <end position="417"/>
    </location>
</feature>
<dbReference type="SUPFAM" id="SSF103473">
    <property type="entry name" value="MFS general substrate transporter"/>
    <property type="match status" value="1"/>
</dbReference>
<dbReference type="GO" id="GO:0000329">
    <property type="term" value="C:fungal-type vacuole membrane"/>
    <property type="evidence" value="ECO:0007669"/>
    <property type="project" value="TreeGrafter"/>
</dbReference>
<evidence type="ECO:0000256" key="1">
    <source>
        <dbReference type="ARBA" id="ARBA00004141"/>
    </source>
</evidence>
<dbReference type="OrthoDB" id="410267at2759"/>
<evidence type="ECO:0000313" key="8">
    <source>
        <dbReference type="Proteomes" id="UP000761534"/>
    </source>
</evidence>
<comment type="subcellular location">
    <subcellularLocation>
        <location evidence="1">Membrane</location>
        <topology evidence="1">Multi-pass membrane protein</topology>
    </subcellularLocation>
</comment>
<dbReference type="VEuPathDB" id="FungiDB:TRICI_006605"/>
<dbReference type="Pfam" id="PF07690">
    <property type="entry name" value="MFS_1"/>
    <property type="match status" value="1"/>
</dbReference>
<feature type="transmembrane region" description="Helical" evidence="6">
    <location>
        <begin position="500"/>
        <end position="525"/>
    </location>
</feature>
<organism evidence="7 8">
    <name type="scientific">Trichomonascus ciferrii</name>
    <dbReference type="NCBI Taxonomy" id="44093"/>
    <lineage>
        <taxon>Eukaryota</taxon>
        <taxon>Fungi</taxon>
        <taxon>Dikarya</taxon>
        <taxon>Ascomycota</taxon>
        <taxon>Saccharomycotina</taxon>
        <taxon>Dipodascomycetes</taxon>
        <taxon>Dipodascales</taxon>
        <taxon>Trichomonascaceae</taxon>
        <taxon>Trichomonascus</taxon>
        <taxon>Trichomonascus ciferrii complex</taxon>
    </lineage>
</organism>
<dbReference type="AlphaFoldDB" id="A0A642UG76"/>
<dbReference type="PANTHER" id="PTHR21576:SF158">
    <property type="entry name" value="RIBOSOMAL RNA-PROCESSING PROTEIN 12-LIKE CONSERVED DOMAIN-CONTAINING PROTEIN"/>
    <property type="match status" value="1"/>
</dbReference>